<name>B0C3G4_ACAM1</name>
<accession>B0C3G4</accession>
<dbReference type="STRING" id="329726.AM1_4827"/>
<dbReference type="InterPro" id="IPR000160">
    <property type="entry name" value="GGDEF_dom"/>
</dbReference>
<evidence type="ECO:0000313" key="3">
    <source>
        <dbReference type="Proteomes" id="UP000000268"/>
    </source>
</evidence>
<reference evidence="2 3" key="1">
    <citation type="journal article" date="2008" name="Proc. Natl. Acad. Sci. U.S.A.">
        <title>Niche adaptation and genome expansion in the chlorophyll d-producing cyanobacterium Acaryochloris marina.</title>
        <authorList>
            <person name="Swingley W.D."/>
            <person name="Chen M."/>
            <person name="Cheung P.C."/>
            <person name="Conrad A.L."/>
            <person name="Dejesa L.C."/>
            <person name="Hao J."/>
            <person name="Honchak B.M."/>
            <person name="Karbach L.E."/>
            <person name="Kurdoglu A."/>
            <person name="Lahiri S."/>
            <person name="Mastrian S.D."/>
            <person name="Miyashita H."/>
            <person name="Page L."/>
            <person name="Ramakrishna P."/>
            <person name="Satoh S."/>
            <person name="Sattley W.M."/>
            <person name="Shimada Y."/>
            <person name="Taylor H.L."/>
            <person name="Tomo T."/>
            <person name="Tsuchiya T."/>
            <person name="Wang Z.T."/>
            <person name="Raymond J."/>
            <person name="Mimuro M."/>
            <person name="Blankenship R.E."/>
            <person name="Touchman J.W."/>
        </authorList>
    </citation>
    <scope>NUCLEOTIDE SEQUENCE [LARGE SCALE GENOMIC DNA]</scope>
    <source>
        <strain evidence="3">MBIC 11017</strain>
    </source>
</reference>
<dbReference type="InterPro" id="IPR043128">
    <property type="entry name" value="Rev_trsase/Diguanyl_cyclase"/>
</dbReference>
<organism evidence="2 3">
    <name type="scientific">Acaryochloris marina (strain MBIC 11017)</name>
    <dbReference type="NCBI Taxonomy" id="329726"/>
    <lineage>
        <taxon>Bacteria</taxon>
        <taxon>Bacillati</taxon>
        <taxon>Cyanobacteriota</taxon>
        <taxon>Cyanophyceae</taxon>
        <taxon>Acaryochloridales</taxon>
        <taxon>Acaryochloridaceae</taxon>
        <taxon>Acaryochloris</taxon>
    </lineage>
</organism>
<dbReference type="Gene3D" id="3.30.70.270">
    <property type="match status" value="1"/>
</dbReference>
<dbReference type="NCBIfam" id="TIGR00254">
    <property type="entry name" value="GGDEF"/>
    <property type="match status" value="1"/>
</dbReference>
<dbReference type="Pfam" id="PF00990">
    <property type="entry name" value="GGDEF"/>
    <property type="match status" value="1"/>
</dbReference>
<dbReference type="SUPFAM" id="SSF55073">
    <property type="entry name" value="Nucleotide cyclase"/>
    <property type="match status" value="1"/>
</dbReference>
<dbReference type="HOGENOM" id="CLU_1500365_0_0_3"/>
<evidence type="ECO:0000259" key="1">
    <source>
        <dbReference type="PROSITE" id="PS50887"/>
    </source>
</evidence>
<dbReference type="Proteomes" id="UP000000268">
    <property type="component" value="Chromosome"/>
</dbReference>
<dbReference type="eggNOG" id="COG2199">
    <property type="taxonomic scope" value="Bacteria"/>
</dbReference>
<dbReference type="CDD" id="cd01949">
    <property type="entry name" value="GGDEF"/>
    <property type="match status" value="1"/>
</dbReference>
<dbReference type="RefSeq" id="WP_012165077.1">
    <property type="nucleotide sequence ID" value="NC_009925.1"/>
</dbReference>
<keyword evidence="3" id="KW-1185">Reference proteome</keyword>
<dbReference type="GO" id="GO:0052621">
    <property type="term" value="F:diguanylate cyclase activity"/>
    <property type="evidence" value="ECO:0007669"/>
    <property type="project" value="TreeGrafter"/>
</dbReference>
<feature type="domain" description="GGDEF" evidence="1">
    <location>
        <begin position="33"/>
        <end position="178"/>
    </location>
</feature>
<dbReference type="SMART" id="SM00267">
    <property type="entry name" value="GGDEF"/>
    <property type="match status" value="1"/>
</dbReference>
<evidence type="ECO:0000313" key="2">
    <source>
        <dbReference type="EMBL" id="ABW29798.1"/>
    </source>
</evidence>
<dbReference type="GO" id="GO:0005886">
    <property type="term" value="C:plasma membrane"/>
    <property type="evidence" value="ECO:0007669"/>
    <property type="project" value="TreeGrafter"/>
</dbReference>
<dbReference type="OrthoDB" id="574261at2"/>
<dbReference type="InterPro" id="IPR029787">
    <property type="entry name" value="Nucleotide_cyclase"/>
</dbReference>
<dbReference type="InterPro" id="IPR050469">
    <property type="entry name" value="Diguanylate_Cyclase"/>
</dbReference>
<dbReference type="AlphaFoldDB" id="B0C3G4"/>
<dbReference type="PANTHER" id="PTHR45138">
    <property type="entry name" value="REGULATORY COMPONENTS OF SENSORY TRANSDUCTION SYSTEM"/>
    <property type="match status" value="1"/>
</dbReference>
<dbReference type="KEGG" id="amr:AM1_4827"/>
<dbReference type="PROSITE" id="PS50887">
    <property type="entry name" value="GGDEF"/>
    <property type="match status" value="1"/>
</dbReference>
<dbReference type="GO" id="GO:1902201">
    <property type="term" value="P:negative regulation of bacterial-type flagellum-dependent cell motility"/>
    <property type="evidence" value="ECO:0007669"/>
    <property type="project" value="TreeGrafter"/>
</dbReference>
<proteinExistence type="predicted"/>
<gene>
    <name evidence="2" type="ordered locus">AM1_4827</name>
</gene>
<protein>
    <submittedName>
        <fullName evidence="2">Ggdef family protein</fullName>
    </submittedName>
</protein>
<dbReference type="PANTHER" id="PTHR45138:SF9">
    <property type="entry name" value="DIGUANYLATE CYCLASE DGCM-RELATED"/>
    <property type="match status" value="1"/>
</dbReference>
<dbReference type="GO" id="GO:0043709">
    <property type="term" value="P:cell adhesion involved in single-species biofilm formation"/>
    <property type="evidence" value="ECO:0007669"/>
    <property type="project" value="TreeGrafter"/>
</dbReference>
<dbReference type="EMBL" id="CP000828">
    <property type="protein sequence ID" value="ABW29798.1"/>
    <property type="molecule type" value="Genomic_DNA"/>
</dbReference>
<sequence>MSSNEKTKVGNATDALTGLMLPDLIPDHLIQQPQCGITILDIDTFRVFTACYGYQESDAVLRDLAQTLQRMAPEQCHIFRSAGDEFTILMEYLPINQLLDFAFKLSKAIKAQFAHYPAGKYFYLIKDKPSSRIQSIPLTVSCGVALYPDHGNSYAWIKEAIYQAWYIQGKREVVTSLPL</sequence>